<proteinExistence type="predicted"/>
<gene>
    <name evidence="2" type="ORF">MSAN_01832700</name>
</gene>
<dbReference type="AlphaFoldDB" id="A0A8H6XT19"/>
<organism evidence="2 3">
    <name type="scientific">Mycena sanguinolenta</name>
    <dbReference type="NCBI Taxonomy" id="230812"/>
    <lineage>
        <taxon>Eukaryota</taxon>
        <taxon>Fungi</taxon>
        <taxon>Dikarya</taxon>
        <taxon>Basidiomycota</taxon>
        <taxon>Agaricomycotina</taxon>
        <taxon>Agaricomycetes</taxon>
        <taxon>Agaricomycetidae</taxon>
        <taxon>Agaricales</taxon>
        <taxon>Marasmiineae</taxon>
        <taxon>Mycenaceae</taxon>
        <taxon>Mycena</taxon>
    </lineage>
</organism>
<protein>
    <submittedName>
        <fullName evidence="2">Uncharacterized protein</fullName>
    </submittedName>
</protein>
<keyword evidence="3" id="KW-1185">Reference proteome</keyword>
<feature type="region of interest" description="Disordered" evidence="1">
    <location>
        <begin position="84"/>
        <end position="105"/>
    </location>
</feature>
<evidence type="ECO:0000313" key="2">
    <source>
        <dbReference type="EMBL" id="KAF7346066.1"/>
    </source>
</evidence>
<feature type="compositionally biased region" description="Gly residues" evidence="1">
    <location>
        <begin position="202"/>
        <end position="221"/>
    </location>
</feature>
<sequence length="228" mass="23384">MPRQTTTRQTDTGHGRSYNPGPATTSPGTYRKTTTHRDRTQFPPASPGTYGHSTHAWNPAQAQYPFSTNGMNAAGPAFSQAERAERERHRELARQAAAQGPPVNAAPMATSGSFAVPMGAHPYPYAHPGAAAWATQTTYSYNLPMHMGRMGGTGGAGGAGGSRGGNGGKGTGLVVNMCPELAKTVQGQQILRDLTSPDRNPGGMGGVGGQGDIAGEGGEGTGPVANLK</sequence>
<feature type="compositionally biased region" description="Basic and acidic residues" evidence="1">
    <location>
        <begin position="84"/>
        <end position="93"/>
    </location>
</feature>
<evidence type="ECO:0000256" key="1">
    <source>
        <dbReference type="SAM" id="MobiDB-lite"/>
    </source>
</evidence>
<feature type="compositionally biased region" description="Polar residues" evidence="1">
    <location>
        <begin position="22"/>
        <end position="32"/>
    </location>
</feature>
<name>A0A8H6XT19_9AGAR</name>
<feature type="compositionally biased region" description="Polar residues" evidence="1">
    <location>
        <begin position="1"/>
        <end position="12"/>
    </location>
</feature>
<accession>A0A8H6XT19</accession>
<dbReference type="Proteomes" id="UP000623467">
    <property type="component" value="Unassembled WGS sequence"/>
</dbReference>
<feature type="region of interest" description="Disordered" evidence="1">
    <location>
        <begin position="1"/>
        <end position="56"/>
    </location>
</feature>
<reference evidence="2" key="1">
    <citation type="submission" date="2020-05" db="EMBL/GenBank/DDBJ databases">
        <title>Mycena genomes resolve the evolution of fungal bioluminescence.</title>
        <authorList>
            <person name="Tsai I.J."/>
        </authorList>
    </citation>
    <scope>NUCLEOTIDE SEQUENCE</scope>
    <source>
        <strain evidence="2">160909Yilan</strain>
    </source>
</reference>
<dbReference type="EMBL" id="JACAZH010000019">
    <property type="protein sequence ID" value="KAF7346066.1"/>
    <property type="molecule type" value="Genomic_DNA"/>
</dbReference>
<evidence type="ECO:0000313" key="3">
    <source>
        <dbReference type="Proteomes" id="UP000623467"/>
    </source>
</evidence>
<comment type="caution">
    <text evidence="2">The sequence shown here is derived from an EMBL/GenBank/DDBJ whole genome shotgun (WGS) entry which is preliminary data.</text>
</comment>
<feature type="region of interest" description="Disordered" evidence="1">
    <location>
        <begin position="195"/>
        <end position="228"/>
    </location>
</feature>